<dbReference type="EMBL" id="JAGINP010000003">
    <property type="protein sequence ID" value="MBP2291474.1"/>
    <property type="molecule type" value="Genomic_DNA"/>
</dbReference>
<comment type="similarity">
    <text evidence="1">Belongs to the LysR transcriptional regulatory family.</text>
</comment>
<dbReference type="InterPro" id="IPR036388">
    <property type="entry name" value="WH-like_DNA-bd_sf"/>
</dbReference>
<evidence type="ECO:0000256" key="1">
    <source>
        <dbReference type="ARBA" id="ARBA00009437"/>
    </source>
</evidence>
<organism evidence="6 7">
    <name type="scientific">Azospirillum rugosum</name>
    <dbReference type="NCBI Taxonomy" id="416170"/>
    <lineage>
        <taxon>Bacteria</taxon>
        <taxon>Pseudomonadati</taxon>
        <taxon>Pseudomonadota</taxon>
        <taxon>Alphaproteobacteria</taxon>
        <taxon>Rhodospirillales</taxon>
        <taxon>Azospirillaceae</taxon>
        <taxon>Azospirillum</taxon>
    </lineage>
</organism>
<reference evidence="6 7" key="1">
    <citation type="submission" date="2021-03" db="EMBL/GenBank/DDBJ databases">
        <title>Genomic Encyclopedia of Type Strains, Phase III (KMG-III): the genomes of soil and plant-associated and newly described type strains.</title>
        <authorList>
            <person name="Whitman W."/>
        </authorList>
    </citation>
    <scope>NUCLEOTIDE SEQUENCE [LARGE SCALE GENOMIC DNA]</scope>
    <source>
        <strain evidence="6 7">IMMIB AFH-6</strain>
    </source>
</reference>
<evidence type="ECO:0000256" key="2">
    <source>
        <dbReference type="ARBA" id="ARBA00023015"/>
    </source>
</evidence>
<dbReference type="InterPro" id="IPR000847">
    <property type="entry name" value="LysR_HTH_N"/>
</dbReference>
<dbReference type="Gene3D" id="1.10.10.10">
    <property type="entry name" value="Winged helix-like DNA-binding domain superfamily/Winged helix DNA-binding domain"/>
    <property type="match status" value="1"/>
</dbReference>
<accession>A0ABS4SFX4</accession>
<dbReference type="Gene3D" id="3.40.190.290">
    <property type="match status" value="1"/>
</dbReference>
<sequence length="332" mass="37529">MATRDLERLGQHLDWNLLRTFMVIVQEQGVTRAATRLCLTQPAVSQALKRLEDQLGRTLIERGQGRFRVTEAGEVIYAEVLEIYGNISRFGVLVRDIREEISGHIRILLASRIHSHLFDRMLERFHATHPQVTFRLDVMASADVHTAIQQKTGSLGICLMREPPPLVEHALFMRQLFRFYCGPRHPLFGRRDLSLNDLRGEKFVSFTSDQIGGVLSPLTVFRAQEGIESRVVGASVNLEEVRRMIVAGLGIGPLPQHVAERDVRDGLLWPLPPEEGVAPVDIHLLWNPAAKMNRAERAFIELCRAAVEAIPLDRRFDAEAVDAWIGRQFEAA</sequence>
<dbReference type="CDD" id="cd05466">
    <property type="entry name" value="PBP2_LTTR_substrate"/>
    <property type="match status" value="1"/>
</dbReference>
<evidence type="ECO:0000256" key="4">
    <source>
        <dbReference type="ARBA" id="ARBA00023163"/>
    </source>
</evidence>
<dbReference type="InterPro" id="IPR005119">
    <property type="entry name" value="LysR_subst-bd"/>
</dbReference>
<name>A0ABS4SFX4_9PROT</name>
<dbReference type="PROSITE" id="PS50931">
    <property type="entry name" value="HTH_LYSR"/>
    <property type="match status" value="1"/>
</dbReference>
<keyword evidence="7" id="KW-1185">Reference proteome</keyword>
<dbReference type="Pfam" id="PF03466">
    <property type="entry name" value="LysR_substrate"/>
    <property type="match status" value="1"/>
</dbReference>
<dbReference type="RefSeq" id="WP_209764956.1">
    <property type="nucleotide sequence ID" value="NZ_JAGINP010000003.1"/>
</dbReference>
<dbReference type="PANTHER" id="PTHR30126">
    <property type="entry name" value="HTH-TYPE TRANSCRIPTIONAL REGULATOR"/>
    <property type="match status" value="1"/>
</dbReference>
<comment type="caution">
    <text evidence="6">The sequence shown here is derived from an EMBL/GenBank/DDBJ whole genome shotgun (WGS) entry which is preliminary data.</text>
</comment>
<keyword evidence="4" id="KW-0804">Transcription</keyword>
<dbReference type="SUPFAM" id="SSF53850">
    <property type="entry name" value="Periplasmic binding protein-like II"/>
    <property type="match status" value="1"/>
</dbReference>
<dbReference type="PANTHER" id="PTHR30126:SF97">
    <property type="entry name" value="HTH-TYPE TRANSCRIPTIONAL REGULATOR ABGR"/>
    <property type="match status" value="1"/>
</dbReference>
<evidence type="ECO:0000313" key="7">
    <source>
        <dbReference type="Proteomes" id="UP000781958"/>
    </source>
</evidence>
<dbReference type="GO" id="GO:0003677">
    <property type="term" value="F:DNA binding"/>
    <property type="evidence" value="ECO:0007669"/>
    <property type="project" value="UniProtKB-KW"/>
</dbReference>
<dbReference type="PRINTS" id="PR00039">
    <property type="entry name" value="HTHLYSR"/>
</dbReference>
<evidence type="ECO:0000256" key="3">
    <source>
        <dbReference type="ARBA" id="ARBA00023125"/>
    </source>
</evidence>
<keyword evidence="2" id="KW-0805">Transcription regulation</keyword>
<evidence type="ECO:0000259" key="5">
    <source>
        <dbReference type="PROSITE" id="PS50931"/>
    </source>
</evidence>
<dbReference type="Pfam" id="PF00126">
    <property type="entry name" value="HTH_1"/>
    <property type="match status" value="1"/>
</dbReference>
<evidence type="ECO:0000313" key="6">
    <source>
        <dbReference type="EMBL" id="MBP2291474.1"/>
    </source>
</evidence>
<proteinExistence type="inferred from homology"/>
<dbReference type="Proteomes" id="UP000781958">
    <property type="component" value="Unassembled WGS sequence"/>
</dbReference>
<keyword evidence="3 6" id="KW-0238">DNA-binding</keyword>
<dbReference type="InterPro" id="IPR036390">
    <property type="entry name" value="WH_DNA-bd_sf"/>
</dbReference>
<gene>
    <name evidence="6" type="ORF">J2851_001223</name>
</gene>
<protein>
    <submittedName>
        <fullName evidence="6">DNA-binding transcriptional LysR family regulator</fullName>
    </submittedName>
</protein>
<feature type="domain" description="HTH lysR-type" evidence="5">
    <location>
        <begin position="13"/>
        <end position="70"/>
    </location>
</feature>
<dbReference type="SUPFAM" id="SSF46785">
    <property type="entry name" value="Winged helix' DNA-binding domain"/>
    <property type="match status" value="1"/>
</dbReference>